<evidence type="ECO:0000313" key="2">
    <source>
        <dbReference type="Proteomes" id="UP000324800"/>
    </source>
</evidence>
<name>A0A5J4UKY7_9EUKA</name>
<proteinExistence type="predicted"/>
<feature type="non-terminal residue" evidence="1">
    <location>
        <position position="40"/>
    </location>
</feature>
<dbReference type="EMBL" id="SNRW01014998">
    <property type="protein sequence ID" value="KAA6370854.1"/>
    <property type="molecule type" value="Genomic_DNA"/>
</dbReference>
<organism evidence="1 2">
    <name type="scientific">Streblomastix strix</name>
    <dbReference type="NCBI Taxonomy" id="222440"/>
    <lineage>
        <taxon>Eukaryota</taxon>
        <taxon>Metamonada</taxon>
        <taxon>Preaxostyla</taxon>
        <taxon>Oxymonadida</taxon>
        <taxon>Streblomastigidae</taxon>
        <taxon>Streblomastix</taxon>
    </lineage>
</organism>
<gene>
    <name evidence="1" type="ORF">EZS28_033618</name>
</gene>
<sequence>MASKEPVSIVMHKTTHVLDTLLVHLDESGDLDASYFAPIL</sequence>
<comment type="caution">
    <text evidence="1">The sequence shown here is derived from an EMBL/GenBank/DDBJ whole genome shotgun (WGS) entry which is preliminary data.</text>
</comment>
<accession>A0A5J4UKY7</accession>
<evidence type="ECO:0000313" key="1">
    <source>
        <dbReference type="EMBL" id="KAA6370854.1"/>
    </source>
</evidence>
<protein>
    <submittedName>
        <fullName evidence="1">Uncharacterized protein</fullName>
    </submittedName>
</protein>
<dbReference type="Proteomes" id="UP000324800">
    <property type="component" value="Unassembled WGS sequence"/>
</dbReference>
<dbReference type="AlphaFoldDB" id="A0A5J4UKY7"/>
<reference evidence="1 2" key="1">
    <citation type="submission" date="2019-03" db="EMBL/GenBank/DDBJ databases">
        <title>Single cell metagenomics reveals metabolic interactions within the superorganism composed of flagellate Streblomastix strix and complex community of Bacteroidetes bacteria on its surface.</title>
        <authorList>
            <person name="Treitli S.C."/>
            <person name="Kolisko M."/>
            <person name="Husnik F."/>
            <person name="Keeling P."/>
            <person name="Hampl V."/>
        </authorList>
    </citation>
    <scope>NUCLEOTIDE SEQUENCE [LARGE SCALE GENOMIC DNA]</scope>
    <source>
        <strain evidence="1">ST1C</strain>
    </source>
</reference>